<evidence type="ECO:0000313" key="2">
    <source>
        <dbReference type="Proteomes" id="UP000062645"/>
    </source>
</evidence>
<evidence type="ECO:0000313" key="1">
    <source>
        <dbReference type="EMBL" id="ALF52808.1"/>
    </source>
</evidence>
<dbReference type="OrthoDB" id="9929200at2"/>
<keyword evidence="2" id="KW-1185">Reference proteome</keyword>
<reference evidence="1 2" key="2">
    <citation type="journal article" date="2016" name="Genome Announc.">
        <title>Draft Genome Sequence of the N2-Fixing Cyanobacterium Nostoc piscinale CENA21, Isolated from the Brazilian Amazon Floodplain.</title>
        <authorList>
            <person name="Leao T."/>
            <person name="Guimaraes P.I."/>
            <person name="de Melo A.G."/>
            <person name="Ramos R.T."/>
            <person name="Leao P.N."/>
            <person name="Silva A."/>
            <person name="Fiore M.F."/>
            <person name="Schneider M.P."/>
        </authorList>
    </citation>
    <scope>NUCLEOTIDE SEQUENCE [LARGE SCALE GENOMIC DNA]</scope>
    <source>
        <strain evidence="1 2">CENA21</strain>
    </source>
</reference>
<gene>
    <name evidence="1" type="ORF">ACX27_07935</name>
</gene>
<sequence length="60" mass="6901">MITLQIQRAIACLGNPHYKTLDINLGITQLTFLHYHDLNLTAIAVFSAVIFYHTPQYNRI</sequence>
<dbReference type="AlphaFoldDB" id="A0A0M4T123"/>
<reference evidence="2" key="1">
    <citation type="submission" date="2015-07" db="EMBL/GenBank/DDBJ databases">
        <title>Genome Of Nitrogen-Fixing Cyanobacterium Nostoc piscinale CENA21 From Solimoes/Amazon River Floodplain Sediments And Comparative Genomics To Uncover Biosynthetic Natural Products Potential.</title>
        <authorList>
            <person name="Leao T.F."/>
            <person name="Leao P.N."/>
            <person name="Guimaraes P.I."/>
            <person name="de Melo A.G.C."/>
            <person name="Ramos R.T.J."/>
            <person name="Silva A."/>
            <person name="Fiore M.F."/>
            <person name="Schneider M.P.C."/>
        </authorList>
    </citation>
    <scope>NUCLEOTIDE SEQUENCE [LARGE SCALE GENOMIC DNA]</scope>
    <source>
        <strain evidence="2">CENA21</strain>
    </source>
</reference>
<dbReference type="KEGG" id="npz:ACX27_07935"/>
<dbReference type="EMBL" id="CP012036">
    <property type="protein sequence ID" value="ALF52808.1"/>
    <property type="molecule type" value="Genomic_DNA"/>
</dbReference>
<name>A0A0M4T123_9NOSO</name>
<dbReference type="PATRIC" id="fig|224013.5.peg.1924"/>
<dbReference type="RefSeq" id="WP_062290650.1">
    <property type="nucleotide sequence ID" value="NZ_CP012036.1"/>
</dbReference>
<dbReference type="Proteomes" id="UP000062645">
    <property type="component" value="Chromosome"/>
</dbReference>
<accession>A0A0M4T123</accession>
<proteinExistence type="predicted"/>
<protein>
    <submittedName>
        <fullName evidence="1">Uncharacterized protein</fullName>
    </submittedName>
</protein>
<organism evidence="1 2">
    <name type="scientific">Nostoc piscinale CENA21</name>
    <dbReference type="NCBI Taxonomy" id="224013"/>
    <lineage>
        <taxon>Bacteria</taxon>
        <taxon>Bacillati</taxon>
        <taxon>Cyanobacteriota</taxon>
        <taxon>Cyanophyceae</taxon>
        <taxon>Nostocales</taxon>
        <taxon>Nostocaceae</taxon>
        <taxon>Nostoc</taxon>
    </lineage>
</organism>